<dbReference type="OrthoDB" id="5834720at2759"/>
<dbReference type="SUPFAM" id="SSF53300">
    <property type="entry name" value="vWA-like"/>
    <property type="match status" value="2"/>
</dbReference>
<reference evidence="3 4" key="1">
    <citation type="submission" date="2020-04" db="EMBL/GenBank/DDBJ databases">
        <authorList>
            <person name="Laetsch R D."/>
            <person name="Stevens L."/>
            <person name="Kumar S."/>
            <person name="Blaxter L. M."/>
        </authorList>
    </citation>
    <scope>NUCLEOTIDE SEQUENCE [LARGE SCALE GENOMIC DNA]</scope>
</reference>
<organism evidence="3 4">
    <name type="scientific">Caenorhabditis bovis</name>
    <dbReference type="NCBI Taxonomy" id="2654633"/>
    <lineage>
        <taxon>Eukaryota</taxon>
        <taxon>Metazoa</taxon>
        <taxon>Ecdysozoa</taxon>
        <taxon>Nematoda</taxon>
        <taxon>Chromadorea</taxon>
        <taxon>Rhabditida</taxon>
        <taxon>Rhabditina</taxon>
        <taxon>Rhabditomorpha</taxon>
        <taxon>Rhabditoidea</taxon>
        <taxon>Rhabditidae</taxon>
        <taxon>Peloderinae</taxon>
        <taxon>Caenorhabditis</taxon>
    </lineage>
</organism>
<dbReference type="InterPro" id="IPR002035">
    <property type="entry name" value="VWF_A"/>
</dbReference>
<gene>
    <name evidence="3" type="ORF">CBOVIS_LOCUS3528</name>
</gene>
<dbReference type="EMBL" id="CADEPM010000002">
    <property type="protein sequence ID" value="CAB3400634.1"/>
    <property type="molecule type" value="Genomic_DNA"/>
</dbReference>
<dbReference type="PROSITE" id="PS50234">
    <property type="entry name" value="VWFA"/>
    <property type="match status" value="1"/>
</dbReference>
<protein>
    <recommendedName>
        <fullName evidence="2">VWFA domain-containing protein</fullName>
    </recommendedName>
</protein>
<dbReference type="Gene3D" id="3.40.50.410">
    <property type="entry name" value="von Willebrand factor, type A domain"/>
    <property type="match status" value="2"/>
</dbReference>
<dbReference type="Pfam" id="PF00092">
    <property type="entry name" value="VWA"/>
    <property type="match status" value="1"/>
</dbReference>
<feature type="compositionally biased region" description="Polar residues" evidence="1">
    <location>
        <begin position="110"/>
        <end position="128"/>
    </location>
</feature>
<keyword evidence="4" id="KW-1185">Reference proteome</keyword>
<evidence type="ECO:0000259" key="2">
    <source>
        <dbReference type="PROSITE" id="PS50234"/>
    </source>
</evidence>
<dbReference type="PANTHER" id="PTHR24020">
    <property type="entry name" value="COLLAGEN ALPHA"/>
    <property type="match status" value="1"/>
</dbReference>
<proteinExistence type="predicted"/>
<dbReference type="AlphaFoldDB" id="A0A8S1EI41"/>
<dbReference type="Proteomes" id="UP000494206">
    <property type="component" value="Unassembled WGS sequence"/>
</dbReference>
<dbReference type="SMART" id="SM00327">
    <property type="entry name" value="VWA"/>
    <property type="match status" value="2"/>
</dbReference>
<comment type="caution">
    <text evidence="3">The sequence shown here is derived from an EMBL/GenBank/DDBJ whole genome shotgun (WGS) entry which is preliminary data.</text>
</comment>
<sequence>MRDAIVTSRLSTSSVGAKSNDVPITIVGISDGGNGANVLYALSYTDRSKPSLDELKTDISESPNFDFIAATDKTAPKLDELECLVTSDLFTTTSFSTIISTTSPFVKPSEQPNTGKTSQPASPETSTNVPFVSTVTSIISSNVPTQSPSSTLETTSAKTDLYFERDVIILLDSSTSVLNANNFNTVKKWITNSLIPNWKIDQNNVQVAFGTYSTDYFEAILSFDENSQEEVVEVINGTQYYGKTLPSITNGIRSALTFNSHRNVNITTILISSSQDLEDIETALQFSRTLSSYPNQLVTVNVKASDNGQELGFLSTGQSHFFASSNFVLTDDIAKSITNYMFEDETTTIKPTTVTPIPDNTCKTDQIQFLQMLIKSWSISPETTEGQAILYSSTDGGMIIENAFNYQSASAFANELLSYDDYYFAMSDQSISGSLEYLSENLGNRRSERLQTTILVTYSSSNDDVEQAIHYYNIVGGNLIVLGMRDANQEILSALSENIVVAQNYTTDLIDKINSLICTFVTRTRYDTTKKFIDQLNFNDVENHEDFNTLVSTITPFLDFPVLKSAYELAIRISNPIRDFGSMSTVIFTSGSSDADFNTISNLYHKLKAKGQVIIVVMNSGEDAPYKNISDSVFLWPDTTLYEQIAKDLNQQLNNV</sequence>
<evidence type="ECO:0000313" key="3">
    <source>
        <dbReference type="EMBL" id="CAB3400634.1"/>
    </source>
</evidence>
<evidence type="ECO:0000256" key="1">
    <source>
        <dbReference type="SAM" id="MobiDB-lite"/>
    </source>
</evidence>
<accession>A0A8S1EI41</accession>
<dbReference type="InterPro" id="IPR050525">
    <property type="entry name" value="ECM_Assembly_Org"/>
</dbReference>
<dbReference type="PANTHER" id="PTHR24020:SF84">
    <property type="entry name" value="VWFA DOMAIN-CONTAINING PROTEIN"/>
    <property type="match status" value="1"/>
</dbReference>
<feature type="region of interest" description="Disordered" evidence="1">
    <location>
        <begin position="104"/>
        <end position="128"/>
    </location>
</feature>
<dbReference type="InterPro" id="IPR036465">
    <property type="entry name" value="vWFA_dom_sf"/>
</dbReference>
<evidence type="ECO:0000313" key="4">
    <source>
        <dbReference type="Proteomes" id="UP000494206"/>
    </source>
</evidence>
<name>A0A8S1EI41_9PELO</name>
<feature type="domain" description="VWFA" evidence="2">
    <location>
        <begin position="166"/>
        <end position="337"/>
    </location>
</feature>